<dbReference type="Pfam" id="PF13516">
    <property type="entry name" value="LRR_6"/>
    <property type="match status" value="2"/>
</dbReference>
<dbReference type="InterPro" id="IPR001611">
    <property type="entry name" value="Leu-rich_rpt"/>
</dbReference>
<dbReference type="Proteomes" id="UP000001554">
    <property type="component" value="Chromosome 10"/>
</dbReference>
<dbReference type="Gene3D" id="3.80.10.10">
    <property type="entry name" value="Ribonuclease Inhibitor"/>
    <property type="match status" value="2"/>
</dbReference>
<dbReference type="SUPFAM" id="SSF52058">
    <property type="entry name" value="L domain-like"/>
    <property type="match status" value="1"/>
</dbReference>
<reference evidence="4" key="2">
    <citation type="submission" date="2025-08" db="UniProtKB">
        <authorList>
            <consortium name="RefSeq"/>
        </authorList>
    </citation>
    <scope>IDENTIFICATION</scope>
    <source>
        <strain evidence="4">S238N-H82</strain>
        <tissue evidence="4">Testes</tissue>
    </source>
</reference>
<dbReference type="PANTHER" id="PTHR45712">
    <property type="entry name" value="AGAP008170-PA"/>
    <property type="match status" value="1"/>
</dbReference>
<gene>
    <name evidence="4" type="primary">LOC118424932</name>
</gene>
<dbReference type="InterPro" id="IPR003591">
    <property type="entry name" value="Leu-rich_rpt_typical-subtyp"/>
</dbReference>
<dbReference type="RefSeq" id="XP_035689630.1">
    <property type="nucleotide sequence ID" value="XM_035833737.1"/>
</dbReference>
<dbReference type="OrthoDB" id="5982671at2759"/>
<proteinExistence type="predicted"/>
<dbReference type="KEGG" id="bfo:118424932"/>
<dbReference type="AlphaFoldDB" id="A0A9J7N4D0"/>
<evidence type="ECO:0000313" key="4">
    <source>
        <dbReference type="RefSeq" id="XP_035689630.1"/>
    </source>
</evidence>
<sequence>MDGKRPRHLAGKVYGFGGNCYVHVALILLVVAELCEGWRGGVYWTSRYSGQGVSYENWIGFWSHDSHYTGYGHHYQTYWPSYYRYPHCGACYCNTTASTVSCSSASSIGLKRITYRFNLTKSTFSPTVTSIAIYNSGLYYNEKGTFDLLSSLGSLTLHATNLLNFPDVSRCSSLTRLDLSRNKITFPVGVDPGRLLPDSLTHLALMENDISWIPKGFFSYTNLQFLGLSRNKIKQIPSNAIEHMNDLQFLSLDGNQLTSLSWRTLNTLETSNVTHLNFSNNQISHVGSKAFYLLRSLKIL</sequence>
<dbReference type="PANTHER" id="PTHR45712:SF22">
    <property type="entry name" value="INSULIN-LIKE GROWTH FACTOR-BINDING PROTEIN COMPLEX ACID LABILE SUBUNIT"/>
    <property type="match status" value="1"/>
</dbReference>
<keyword evidence="2" id="KW-0677">Repeat</keyword>
<reference evidence="3" key="1">
    <citation type="journal article" date="2020" name="Nat. Ecol. Evol.">
        <title>Deeply conserved synteny resolves early events in vertebrate evolution.</title>
        <authorList>
            <person name="Simakov O."/>
            <person name="Marletaz F."/>
            <person name="Yue J.X."/>
            <person name="O'Connell B."/>
            <person name="Jenkins J."/>
            <person name="Brandt A."/>
            <person name="Calef R."/>
            <person name="Tung C.H."/>
            <person name="Huang T.K."/>
            <person name="Schmutz J."/>
            <person name="Satoh N."/>
            <person name="Yu J.K."/>
            <person name="Putnam N.H."/>
            <person name="Green R.E."/>
            <person name="Rokhsar D.S."/>
        </authorList>
    </citation>
    <scope>NUCLEOTIDE SEQUENCE [LARGE SCALE GENOMIC DNA]</scope>
    <source>
        <strain evidence="3">S238N-H82</strain>
    </source>
</reference>
<keyword evidence="1" id="KW-0433">Leucine-rich repeat</keyword>
<dbReference type="PROSITE" id="PS51450">
    <property type="entry name" value="LRR"/>
    <property type="match status" value="1"/>
</dbReference>
<name>A0A9J7N4D0_BRAFL</name>
<accession>A0A9J7N4D0</accession>
<evidence type="ECO:0000256" key="2">
    <source>
        <dbReference type="ARBA" id="ARBA00022737"/>
    </source>
</evidence>
<evidence type="ECO:0000256" key="1">
    <source>
        <dbReference type="ARBA" id="ARBA00022614"/>
    </source>
</evidence>
<evidence type="ECO:0000313" key="3">
    <source>
        <dbReference type="Proteomes" id="UP000001554"/>
    </source>
</evidence>
<keyword evidence="3" id="KW-1185">Reference proteome</keyword>
<dbReference type="InterPro" id="IPR032675">
    <property type="entry name" value="LRR_dom_sf"/>
</dbReference>
<dbReference type="Pfam" id="PF13855">
    <property type="entry name" value="LRR_8"/>
    <property type="match status" value="1"/>
</dbReference>
<dbReference type="GeneID" id="118424932"/>
<organism evidence="3 4">
    <name type="scientific">Branchiostoma floridae</name>
    <name type="common">Florida lancelet</name>
    <name type="synonym">Amphioxus</name>
    <dbReference type="NCBI Taxonomy" id="7739"/>
    <lineage>
        <taxon>Eukaryota</taxon>
        <taxon>Metazoa</taxon>
        <taxon>Chordata</taxon>
        <taxon>Cephalochordata</taxon>
        <taxon>Leptocardii</taxon>
        <taxon>Amphioxiformes</taxon>
        <taxon>Branchiostomatidae</taxon>
        <taxon>Branchiostoma</taxon>
    </lineage>
</organism>
<dbReference type="OMA" id="MENDISW"/>
<dbReference type="InterPro" id="IPR050333">
    <property type="entry name" value="SLRP"/>
</dbReference>
<dbReference type="SMART" id="SM00369">
    <property type="entry name" value="LRR_TYP"/>
    <property type="match status" value="4"/>
</dbReference>
<protein>
    <submittedName>
        <fullName evidence="4">Leucine-rich repeats and immunoglobulin-like domains protein 1</fullName>
    </submittedName>
</protein>